<proteinExistence type="predicted"/>
<evidence type="ECO:0000256" key="1">
    <source>
        <dbReference type="SAM" id="MobiDB-lite"/>
    </source>
</evidence>
<feature type="region of interest" description="Disordered" evidence="1">
    <location>
        <begin position="37"/>
        <end position="56"/>
    </location>
</feature>
<name>A0A1A8HT56_NOTKU</name>
<protein>
    <submittedName>
        <fullName evidence="3">Uncharacterized protein</fullName>
    </submittedName>
</protein>
<reference evidence="3" key="2">
    <citation type="submission" date="2016-06" db="EMBL/GenBank/DDBJ databases">
        <title>The genome of a short-lived fish provides insights into sex chromosome evolution and the genetic control of aging.</title>
        <authorList>
            <person name="Reichwald K."/>
            <person name="Felder M."/>
            <person name="Petzold A."/>
            <person name="Koch P."/>
            <person name="Groth M."/>
            <person name="Platzer M."/>
        </authorList>
    </citation>
    <scope>NUCLEOTIDE SEQUENCE</scope>
    <source>
        <tissue evidence="3">Brain</tissue>
    </source>
</reference>
<gene>
    <name evidence="3" type="primary">Nfu_g_1_026015</name>
</gene>
<evidence type="ECO:0000256" key="2">
    <source>
        <dbReference type="SAM" id="Phobius"/>
    </source>
</evidence>
<dbReference type="AlphaFoldDB" id="A0A1A8HT56"/>
<reference evidence="3" key="1">
    <citation type="submission" date="2016-05" db="EMBL/GenBank/DDBJ databases">
        <authorList>
            <person name="Lavstsen T."/>
            <person name="Jespersen J.S."/>
        </authorList>
    </citation>
    <scope>NUCLEOTIDE SEQUENCE</scope>
    <source>
        <tissue evidence="3">Brain</tissue>
    </source>
</reference>
<feature type="non-terminal residue" evidence="3">
    <location>
        <position position="1"/>
    </location>
</feature>
<accession>A0A1A8HT56</accession>
<sequence>TANYTDANIFAVNLIYCASLLLLLFFFKQLSFPSQVSEFPSTEGEVNAPLADSKGS</sequence>
<keyword evidence="2" id="KW-1133">Transmembrane helix</keyword>
<organism evidence="3">
    <name type="scientific">Nothobranchius kuhntae</name>
    <name type="common">Beira killifish</name>
    <dbReference type="NCBI Taxonomy" id="321403"/>
    <lineage>
        <taxon>Eukaryota</taxon>
        <taxon>Metazoa</taxon>
        <taxon>Chordata</taxon>
        <taxon>Craniata</taxon>
        <taxon>Vertebrata</taxon>
        <taxon>Euteleostomi</taxon>
        <taxon>Actinopterygii</taxon>
        <taxon>Neopterygii</taxon>
        <taxon>Teleostei</taxon>
        <taxon>Neoteleostei</taxon>
        <taxon>Acanthomorphata</taxon>
        <taxon>Ovalentaria</taxon>
        <taxon>Atherinomorphae</taxon>
        <taxon>Cyprinodontiformes</taxon>
        <taxon>Nothobranchiidae</taxon>
        <taxon>Nothobranchius</taxon>
    </lineage>
</organism>
<keyword evidence="2" id="KW-0812">Transmembrane</keyword>
<dbReference type="EMBL" id="HAED01002559">
    <property type="protein sequence ID" value="SBQ88404.1"/>
    <property type="molecule type" value="Transcribed_RNA"/>
</dbReference>
<feature type="transmembrane region" description="Helical" evidence="2">
    <location>
        <begin position="6"/>
        <end position="27"/>
    </location>
</feature>
<feature type="non-terminal residue" evidence="3">
    <location>
        <position position="56"/>
    </location>
</feature>
<keyword evidence="2" id="KW-0472">Membrane</keyword>
<evidence type="ECO:0000313" key="3">
    <source>
        <dbReference type="EMBL" id="SBQ88404.1"/>
    </source>
</evidence>